<dbReference type="InterPro" id="IPR007278">
    <property type="entry name" value="DUF397"/>
</dbReference>
<gene>
    <name evidence="2" type="ORF">N802_04660</name>
</gene>
<dbReference type="eggNOG" id="ENOG5031WJK">
    <property type="taxonomic scope" value="Bacteria"/>
</dbReference>
<dbReference type="RefSeq" id="WP_035917738.1">
    <property type="nucleotide sequence ID" value="NZ_AVPJ01000013.1"/>
</dbReference>
<dbReference type="EMBL" id="AVPJ01000013">
    <property type="protein sequence ID" value="KGN31134.1"/>
    <property type="molecule type" value="Genomic_DNA"/>
</dbReference>
<sequence length="73" mass="7915">MEPNWQSAIWRKSVFSDTGACVEVAHSAGLIGVRDTKAKGEGPILAFTEPEWRAFVGGVVDGEFDFDRLSKSG</sequence>
<comment type="caution">
    <text evidence="2">The sequence shown here is derived from an EMBL/GenBank/DDBJ whole genome shotgun (WGS) entry which is preliminary data.</text>
</comment>
<reference evidence="2 3" key="1">
    <citation type="submission" date="2013-08" db="EMBL/GenBank/DDBJ databases">
        <title>The genome sequence of Knoellia sinensis.</title>
        <authorList>
            <person name="Zhu W."/>
            <person name="Wang G."/>
        </authorList>
    </citation>
    <scope>NUCLEOTIDE SEQUENCE [LARGE SCALE GENOMIC DNA]</scope>
    <source>
        <strain evidence="2 3">KCTC 19936</strain>
    </source>
</reference>
<proteinExistence type="predicted"/>
<feature type="domain" description="DUF397" evidence="1">
    <location>
        <begin position="10"/>
        <end position="59"/>
    </location>
</feature>
<dbReference type="Pfam" id="PF04149">
    <property type="entry name" value="DUF397"/>
    <property type="match status" value="1"/>
</dbReference>
<evidence type="ECO:0000259" key="1">
    <source>
        <dbReference type="Pfam" id="PF04149"/>
    </source>
</evidence>
<organism evidence="2 3">
    <name type="scientific">Knoellia sinensis KCTC 19936</name>
    <dbReference type="NCBI Taxonomy" id="1385520"/>
    <lineage>
        <taxon>Bacteria</taxon>
        <taxon>Bacillati</taxon>
        <taxon>Actinomycetota</taxon>
        <taxon>Actinomycetes</taxon>
        <taxon>Micrococcales</taxon>
        <taxon>Intrasporangiaceae</taxon>
        <taxon>Knoellia</taxon>
    </lineage>
</organism>
<protein>
    <recommendedName>
        <fullName evidence="1">DUF397 domain-containing protein</fullName>
    </recommendedName>
</protein>
<evidence type="ECO:0000313" key="2">
    <source>
        <dbReference type="EMBL" id="KGN31134.1"/>
    </source>
</evidence>
<evidence type="ECO:0000313" key="3">
    <source>
        <dbReference type="Proteomes" id="UP000030002"/>
    </source>
</evidence>
<dbReference type="AlphaFoldDB" id="A0A0A0J369"/>
<name>A0A0A0J369_9MICO</name>
<accession>A0A0A0J369</accession>
<dbReference type="STRING" id="1385520.N802_04660"/>
<keyword evidence="3" id="KW-1185">Reference proteome</keyword>
<dbReference type="OrthoDB" id="4299240at2"/>
<dbReference type="Proteomes" id="UP000030002">
    <property type="component" value="Unassembled WGS sequence"/>
</dbReference>